<evidence type="ECO:0000313" key="1">
    <source>
        <dbReference type="EMBL" id="GAH10943.1"/>
    </source>
</evidence>
<gene>
    <name evidence="1" type="ORF">S01H4_61449</name>
</gene>
<protein>
    <submittedName>
        <fullName evidence="1">Uncharacterized protein</fullName>
    </submittedName>
</protein>
<proteinExistence type="predicted"/>
<feature type="non-terminal residue" evidence="1">
    <location>
        <position position="1"/>
    </location>
</feature>
<accession>X1EQM7</accession>
<dbReference type="AlphaFoldDB" id="X1EQM7"/>
<reference evidence="1" key="1">
    <citation type="journal article" date="2014" name="Front. Microbiol.">
        <title>High frequency of phylogenetically diverse reductive dehalogenase-homologous genes in deep subseafloor sedimentary metagenomes.</title>
        <authorList>
            <person name="Kawai M."/>
            <person name="Futagami T."/>
            <person name="Toyoda A."/>
            <person name="Takaki Y."/>
            <person name="Nishi S."/>
            <person name="Hori S."/>
            <person name="Arai W."/>
            <person name="Tsubouchi T."/>
            <person name="Morono Y."/>
            <person name="Uchiyama I."/>
            <person name="Ito T."/>
            <person name="Fujiyama A."/>
            <person name="Inagaki F."/>
            <person name="Takami H."/>
        </authorList>
    </citation>
    <scope>NUCLEOTIDE SEQUENCE</scope>
    <source>
        <strain evidence="1">Expedition CK06-06</strain>
    </source>
</reference>
<sequence length="68" mass="7081">SDVICKTENHLAGGVALLTDDTTFQTDTALTATHDTVAPAVGDVVLLIDRVAGQFTHVTVSVGYHTEA</sequence>
<organism evidence="1">
    <name type="scientific">marine sediment metagenome</name>
    <dbReference type="NCBI Taxonomy" id="412755"/>
    <lineage>
        <taxon>unclassified sequences</taxon>
        <taxon>metagenomes</taxon>
        <taxon>ecological metagenomes</taxon>
    </lineage>
</organism>
<dbReference type="EMBL" id="BART01036436">
    <property type="protein sequence ID" value="GAH10943.1"/>
    <property type="molecule type" value="Genomic_DNA"/>
</dbReference>
<name>X1EQM7_9ZZZZ</name>
<comment type="caution">
    <text evidence="1">The sequence shown here is derived from an EMBL/GenBank/DDBJ whole genome shotgun (WGS) entry which is preliminary data.</text>
</comment>